<dbReference type="SUPFAM" id="SSF53335">
    <property type="entry name" value="S-adenosyl-L-methionine-dependent methyltransferases"/>
    <property type="match status" value="1"/>
</dbReference>
<feature type="compositionally biased region" description="Basic and acidic residues" evidence="3">
    <location>
        <begin position="1245"/>
        <end position="1265"/>
    </location>
</feature>
<evidence type="ECO:0000256" key="3">
    <source>
        <dbReference type="SAM" id="MobiDB-lite"/>
    </source>
</evidence>
<dbReference type="OrthoDB" id="271595at2759"/>
<dbReference type="EMBL" id="WIXP02000001">
    <property type="protein sequence ID" value="KAF6217209.1"/>
    <property type="molecule type" value="Genomic_DNA"/>
</dbReference>
<dbReference type="Pfam" id="PF08241">
    <property type="entry name" value="Methyltransf_11"/>
    <property type="match status" value="1"/>
</dbReference>
<comment type="caution">
    <text evidence="5">The sequence shown here is derived from an EMBL/GenBank/DDBJ whole genome shotgun (WGS) entry which is preliminary data.</text>
</comment>
<keyword evidence="2" id="KW-0808">Transferase</keyword>
<feature type="compositionally biased region" description="Pro residues" evidence="3">
    <location>
        <begin position="522"/>
        <end position="535"/>
    </location>
</feature>
<feature type="compositionally biased region" description="Low complexity" evidence="3">
    <location>
        <begin position="601"/>
        <end position="610"/>
    </location>
</feature>
<feature type="compositionally biased region" description="Low complexity" evidence="3">
    <location>
        <begin position="1562"/>
        <end position="1575"/>
    </location>
</feature>
<dbReference type="CDD" id="cd02440">
    <property type="entry name" value="AdoMet_MTases"/>
    <property type="match status" value="1"/>
</dbReference>
<dbReference type="InterPro" id="IPR013216">
    <property type="entry name" value="Methyltransf_11"/>
</dbReference>
<feature type="compositionally biased region" description="Polar residues" evidence="3">
    <location>
        <begin position="318"/>
        <end position="333"/>
    </location>
</feature>
<dbReference type="GO" id="GO:0008757">
    <property type="term" value="F:S-adenosylmethionine-dependent methyltransferase activity"/>
    <property type="evidence" value="ECO:0007669"/>
    <property type="project" value="InterPro"/>
</dbReference>
<feature type="compositionally biased region" description="Low complexity" evidence="3">
    <location>
        <begin position="1387"/>
        <end position="1397"/>
    </location>
</feature>
<feature type="compositionally biased region" description="Low complexity" evidence="3">
    <location>
        <begin position="877"/>
        <end position="888"/>
    </location>
</feature>
<dbReference type="GO" id="GO:0005634">
    <property type="term" value="C:nucleus"/>
    <property type="evidence" value="ECO:0007669"/>
    <property type="project" value="TreeGrafter"/>
</dbReference>
<dbReference type="InterPro" id="IPR051422">
    <property type="entry name" value="AlkB_tRNA_MeTrf/Diox"/>
</dbReference>
<dbReference type="InterPro" id="IPR029063">
    <property type="entry name" value="SAM-dependent_MTases_sf"/>
</dbReference>
<feature type="compositionally biased region" description="Polar residues" evidence="3">
    <location>
        <begin position="669"/>
        <end position="681"/>
    </location>
</feature>
<feature type="compositionally biased region" description="Low complexity" evidence="3">
    <location>
        <begin position="627"/>
        <end position="646"/>
    </location>
</feature>
<evidence type="ECO:0000259" key="4">
    <source>
        <dbReference type="Pfam" id="PF08241"/>
    </source>
</evidence>
<dbReference type="PANTHER" id="PTHR13069">
    <property type="entry name" value="ALKYLATED DNA REPAIR PROTEIN ALKB HOMOLOG 8"/>
    <property type="match status" value="1"/>
</dbReference>
<dbReference type="GO" id="GO:0106335">
    <property type="term" value="F:tRNA (5-carboxymethyluridine(34)-5-O)-methyltransferase activity"/>
    <property type="evidence" value="ECO:0007669"/>
    <property type="project" value="TreeGrafter"/>
</dbReference>
<keyword evidence="1" id="KW-0489">Methyltransferase</keyword>
<dbReference type="Proteomes" id="UP000466442">
    <property type="component" value="Linkage Group LG1"/>
</dbReference>
<feature type="region of interest" description="Disordered" evidence="3">
    <location>
        <begin position="1245"/>
        <end position="1298"/>
    </location>
</feature>
<dbReference type="GO" id="GO:0005737">
    <property type="term" value="C:cytoplasm"/>
    <property type="evidence" value="ECO:0007669"/>
    <property type="project" value="TreeGrafter"/>
</dbReference>
<dbReference type="Gene3D" id="3.40.50.150">
    <property type="entry name" value="Vaccinia Virus protein VP39"/>
    <property type="match status" value="2"/>
</dbReference>
<proteinExistence type="predicted"/>
<evidence type="ECO:0000256" key="2">
    <source>
        <dbReference type="ARBA" id="ARBA00022679"/>
    </source>
</evidence>
<feature type="region of interest" description="Disordered" evidence="3">
    <location>
        <begin position="1542"/>
        <end position="1575"/>
    </location>
</feature>
<feature type="domain" description="Methyltransferase type 11" evidence="4">
    <location>
        <begin position="52"/>
        <end position="141"/>
    </location>
</feature>
<feature type="compositionally biased region" description="Basic and acidic residues" evidence="3">
    <location>
        <begin position="549"/>
        <end position="567"/>
    </location>
</feature>
<feature type="region of interest" description="Disordered" evidence="3">
    <location>
        <begin position="893"/>
        <end position="946"/>
    </location>
</feature>
<evidence type="ECO:0000313" key="5">
    <source>
        <dbReference type="EMBL" id="KAF6217209.1"/>
    </source>
</evidence>
<feature type="region of interest" description="Disordered" evidence="3">
    <location>
        <begin position="310"/>
        <end position="386"/>
    </location>
</feature>
<feature type="region of interest" description="Disordered" evidence="3">
    <location>
        <begin position="549"/>
        <end position="681"/>
    </location>
</feature>
<feature type="compositionally biased region" description="Polar residues" evidence="3">
    <location>
        <begin position="1404"/>
        <end position="1414"/>
    </location>
</feature>
<dbReference type="GO" id="GO:0002098">
    <property type="term" value="P:tRNA wobble uridine modification"/>
    <property type="evidence" value="ECO:0007669"/>
    <property type="project" value="TreeGrafter"/>
</dbReference>
<feature type="compositionally biased region" description="Polar residues" evidence="3">
    <location>
        <begin position="1480"/>
        <end position="1499"/>
    </location>
</feature>
<feature type="compositionally biased region" description="Pro residues" evidence="3">
    <location>
        <begin position="611"/>
        <end position="626"/>
    </location>
</feature>
<dbReference type="FunFam" id="3.40.50.150:FF:000195">
    <property type="entry name" value="Methyltransferase domain containing protein"/>
    <property type="match status" value="1"/>
</dbReference>
<dbReference type="GO" id="GO:0000049">
    <property type="term" value="F:tRNA binding"/>
    <property type="evidence" value="ECO:0007669"/>
    <property type="project" value="TreeGrafter"/>
</dbReference>
<accession>A0A6A4KJY5</accession>
<keyword evidence="6" id="KW-1185">Reference proteome</keyword>
<feature type="region of interest" description="Disordered" evidence="3">
    <location>
        <begin position="869"/>
        <end position="888"/>
    </location>
</feature>
<feature type="compositionally biased region" description="Basic and acidic residues" evidence="3">
    <location>
        <begin position="1429"/>
        <end position="1445"/>
    </location>
</feature>
<sequence>MVEREARCLALEQAYVHEVYHQMGGGDHKQHPPWPRIAQFLNHLEQGSIVCDVGCGSGKYLSVNPSVYKVGADRCSRLTETAREEEKEVLVCDNLSLPFRDESFDAVLSIAVIHHFATRERRIGAIKELARVLRIGGRLVISVWAMEQRHRKFESQDVLVPWHRPTTLSTPSLELTPTTTTSEEDSHHHLYAACMHTSDSDSGPSRGSCTRRRSKCKMHEVAPSPSSSSLSSPNESCYSFVRRALKKLAGVKRGGARSRPWFLESWTSCTSKEPPPRRYDPEGCEDIQDQPIELRRLEEDNEFTSSIKRQLLEESRNSENPLNQKSKSLTDIVTDQKAMVRSQSSVPSLEIHDNLPNEADTPSKPRLVKQKKSVCEEDVESEERDKAMDMKNMVESLPEFKVAGSKMHKRGNVFKQSSMNEELMSTERLREKEKVRQNIQKQASLNEELIYNRNNKTLDSLKDSLFSTSTAKRFQIIKTGLTNKIKNSTTGIEKVAGASIKNGFVRILQNWTSGDIGIPIPQAAPPPPPPPPPQPQNVEFKAFVIEGKKEQPGERRHSREDGSDSSKDSSLQSDTSVDSEDSFASVIFVPKSEVDQHSTNTSPTLQSTPASPQPTSPKIKFPPPISPKMKPSSQITFGLSSHPSSPKLKHPGQLMSSTTPTSPKMKYFPQSSSPRPFQANFLTSPTARTTFTVQQCSRSSFSSPMGKTQLVATKSLPTYYIPMLTPSSPTSDTPRPPEPVCEPPVSTTTTIPTVITHSTEQKEVTCLVKDSPEPASEMTKFMDVKPTVSPGLSPTSNNSKSLVATKVGPIIEGETPPKELEGELTTIKHSGSILRSQFPLVRRSATMYDGTAEPPRPAPRLLSLEIFNPETDDMDSDSSGLSSPDSVGSVISIKNEEETVVPDAKLISQPRDTKNNEEPERPTGATGELKQLQVDFPANSSKDQPSLNLEWDASKVETNHSRLSPLLEAAADVATSLEETVDVVIQSSPKVKRKQYPLKSNPRIVLEDDLYMNLKTKGSSESDNANKSNNFDTFSVISDGSGNRQSCDSNSGTDKDKRWDEECRQHLADFAEKLSEKLLAEIDRYREQSSSIQALSPVYSGDNQLMDELNDPYLCKLSEDLEDLTKLSKELQEKNEDRNQKCSEPPFRPLLDGLKQGGRVKGEGAAAEEKHVENENKMDENTTELYIGIKRRSSLITDQYKTIHLPEDEIPLLQEYTEEVPKLPQFIIPNLIETLSDDTPLLILEPKDEKNSKDDAVNNSKKNDGSIELMDSECKENPELSDPDSSESEGNWTDSRRNTILPNNKVLLSKPTVIQLQLDPMSAPPREETTIIELLPAKDMPRRPSISVEMSEPAEQFSKDRSDFTESNPLHLGISLESSEAGDLSERTGSSSEGSRPSSRRETIQISDSGSIQSLRPGLSIESSEAGDYSDKAGSDGSRDSRRDTVSFGDITSSSQNSLLRPGNSIESSDAGDVSDRTGSDVSRQNTSSAGKTPSTASFASDKASDCSKDARFADRRMARCDGRSSSEEMPLPRSCMNKLVRQRASTQEPNEHLNKAQSCETSLSGSTSQDSLLSDSGGGAITFHRYYHVFREGELDQLIERYVESLHIISSYYDHANWCVVAEKVQVWTI</sequence>
<gene>
    <name evidence="5" type="ORF">GE061_001563</name>
</gene>
<feature type="region of interest" description="Disordered" evidence="3">
    <location>
        <begin position="1131"/>
        <end position="1169"/>
    </location>
</feature>
<evidence type="ECO:0000313" key="6">
    <source>
        <dbReference type="Proteomes" id="UP000466442"/>
    </source>
</evidence>
<feature type="region of interest" description="Disordered" evidence="3">
    <location>
        <begin position="516"/>
        <end position="537"/>
    </location>
</feature>
<dbReference type="PANTHER" id="PTHR13069:SF37">
    <property type="entry name" value="FIRE DANCER"/>
    <property type="match status" value="1"/>
</dbReference>
<feature type="compositionally biased region" description="Low complexity" evidence="3">
    <location>
        <begin position="723"/>
        <end position="733"/>
    </location>
</feature>
<feature type="region of interest" description="Disordered" evidence="3">
    <location>
        <begin position="1348"/>
        <end position="1504"/>
    </location>
</feature>
<organism evidence="5 6">
    <name type="scientific">Apolygus lucorum</name>
    <name type="common">Small green plant bug</name>
    <name type="synonym">Lygocoris lucorum</name>
    <dbReference type="NCBI Taxonomy" id="248454"/>
    <lineage>
        <taxon>Eukaryota</taxon>
        <taxon>Metazoa</taxon>
        <taxon>Ecdysozoa</taxon>
        <taxon>Arthropoda</taxon>
        <taxon>Hexapoda</taxon>
        <taxon>Insecta</taxon>
        <taxon>Pterygota</taxon>
        <taxon>Neoptera</taxon>
        <taxon>Paraneoptera</taxon>
        <taxon>Hemiptera</taxon>
        <taxon>Heteroptera</taxon>
        <taxon>Panheteroptera</taxon>
        <taxon>Cimicomorpha</taxon>
        <taxon>Miridae</taxon>
        <taxon>Mirini</taxon>
        <taxon>Apolygus</taxon>
    </lineage>
</organism>
<feature type="compositionally biased region" description="Polar residues" evidence="3">
    <location>
        <begin position="1450"/>
        <end position="1459"/>
    </location>
</feature>
<reference evidence="5" key="1">
    <citation type="journal article" date="2021" name="Mol. Ecol. Resour.">
        <title>Apolygus lucorum genome provides insights into omnivorousness and mesophyll feeding.</title>
        <authorList>
            <person name="Liu Y."/>
            <person name="Liu H."/>
            <person name="Wang H."/>
            <person name="Huang T."/>
            <person name="Liu B."/>
            <person name="Yang B."/>
            <person name="Yin L."/>
            <person name="Li B."/>
            <person name="Zhang Y."/>
            <person name="Zhang S."/>
            <person name="Jiang F."/>
            <person name="Zhang X."/>
            <person name="Ren Y."/>
            <person name="Wang B."/>
            <person name="Wang S."/>
            <person name="Lu Y."/>
            <person name="Wu K."/>
            <person name="Fan W."/>
            <person name="Wang G."/>
        </authorList>
    </citation>
    <scope>NUCLEOTIDE SEQUENCE</scope>
    <source>
        <strain evidence="5">12Hb</strain>
    </source>
</reference>
<dbReference type="GO" id="GO:0030488">
    <property type="term" value="P:tRNA methylation"/>
    <property type="evidence" value="ECO:0007669"/>
    <property type="project" value="TreeGrafter"/>
</dbReference>
<feature type="compositionally biased region" description="Basic and acidic residues" evidence="3">
    <location>
        <begin position="1131"/>
        <end position="1141"/>
    </location>
</feature>
<evidence type="ECO:0000256" key="1">
    <source>
        <dbReference type="ARBA" id="ARBA00022603"/>
    </source>
</evidence>
<protein>
    <recommendedName>
        <fullName evidence="4">Methyltransferase type 11 domain-containing protein</fullName>
    </recommendedName>
</protein>
<name>A0A6A4KJY5_APOLU</name>
<feature type="region of interest" description="Disordered" evidence="3">
    <location>
        <begin position="723"/>
        <end position="750"/>
    </location>
</feature>
<feature type="compositionally biased region" description="Basic and acidic residues" evidence="3">
    <location>
        <begin position="911"/>
        <end position="921"/>
    </location>
</feature>